<dbReference type="InterPro" id="IPR012818">
    <property type="entry name" value="CbiE"/>
</dbReference>
<dbReference type="CDD" id="cd11644">
    <property type="entry name" value="Precorrin-6Y-MT"/>
    <property type="match status" value="1"/>
</dbReference>
<comment type="caution">
    <text evidence="7">The sequence shown here is derived from an EMBL/GenBank/DDBJ whole genome shotgun (WGS) entry which is preliminary data.</text>
</comment>
<dbReference type="CDD" id="cd02440">
    <property type="entry name" value="AdoMet_MTases"/>
    <property type="match status" value="1"/>
</dbReference>
<evidence type="ECO:0000256" key="1">
    <source>
        <dbReference type="ARBA" id="ARBA00004953"/>
    </source>
</evidence>
<dbReference type="Proteomes" id="UP001496627">
    <property type="component" value="Unassembled WGS sequence"/>
</dbReference>
<accession>A0ABV0MBD1</accession>
<dbReference type="InterPro" id="IPR050714">
    <property type="entry name" value="Cobalamin_biosynth_MTase"/>
</dbReference>
<dbReference type="InterPro" id="IPR000878">
    <property type="entry name" value="4pyrrol_Mease"/>
</dbReference>
<dbReference type="InterPro" id="IPR006365">
    <property type="entry name" value="Cbl_synth_CobL"/>
</dbReference>
<dbReference type="InterPro" id="IPR014776">
    <property type="entry name" value="4pyrrole_Mease_sub2"/>
</dbReference>
<dbReference type="PANTHER" id="PTHR43182">
    <property type="entry name" value="COBALT-PRECORRIN-6B C(15)-METHYLTRANSFERASE (DECARBOXYLATING)"/>
    <property type="match status" value="1"/>
</dbReference>
<keyword evidence="8" id="KW-1185">Reference proteome</keyword>
<dbReference type="InterPro" id="IPR035996">
    <property type="entry name" value="4pyrrol_Methylase_sf"/>
</dbReference>
<sequence length="417" mass="44018">MPPESAGRALNQSCWLSIVGIGEDGVKGLGESARSAVSSASIVFGGKRHLELAAPLIAGEARTWPAPFDPTMRDVMALRGQNVCVLASGDPFFFGVGATLSRHVPAEEFITYPTPSSFSLAASRLGWPLQEIEVVSLHGRPLDLIRQLLHPGRRVIALTSDEKGPTELASLLTETGFGPSRLTVLEALGGEGERIRSAAANEFALQDINPLNVVAVEVKAEAGARILPRGFGLDDALFEHDGQITKREIRALTLSALSPRRGELLWDIGAGSGSIGIEWMLADPSLQAIAIEADPERAARIKRNASAFGVPGLKIVEGEAPAALAGLPMPDVIFIGGGGSEVGVFDAAIDALKPGGRLAANAVTLEMEAVLLAAHARLAGELIRIEISRAAPIGSMTGWRPAMPVTQWRWTKPGEQR</sequence>
<dbReference type="NCBIfam" id="TIGR02469">
    <property type="entry name" value="CbiT"/>
    <property type="match status" value="1"/>
</dbReference>
<name>A0ABV0MBD1_9HYPH</name>
<protein>
    <submittedName>
        <fullName evidence="7">Precorrin-6y C5,15-methyltransferase (Decarboxylating) subunit CbiE</fullName>
    </submittedName>
</protein>
<evidence type="ECO:0000313" key="7">
    <source>
        <dbReference type="EMBL" id="MEQ1409106.1"/>
    </source>
</evidence>
<dbReference type="PIRSF" id="PIRSF036428">
    <property type="entry name" value="CobL"/>
    <property type="match status" value="1"/>
</dbReference>
<dbReference type="InterPro" id="IPR029063">
    <property type="entry name" value="SAM-dependent_MTases_sf"/>
</dbReference>
<evidence type="ECO:0000256" key="3">
    <source>
        <dbReference type="ARBA" id="ARBA00022603"/>
    </source>
</evidence>
<evidence type="ECO:0000256" key="5">
    <source>
        <dbReference type="ARBA" id="ARBA00022691"/>
    </source>
</evidence>
<dbReference type="Pfam" id="PF00590">
    <property type="entry name" value="TP_methylase"/>
    <property type="match status" value="1"/>
</dbReference>
<dbReference type="PANTHER" id="PTHR43182:SF1">
    <property type="entry name" value="COBALT-PRECORRIN-7 C(5)-METHYLTRANSFERASE"/>
    <property type="match status" value="1"/>
</dbReference>
<dbReference type="Gene3D" id="3.40.1010.10">
    <property type="entry name" value="Cobalt-precorrin-4 Transmethylase, Domain 1"/>
    <property type="match status" value="1"/>
</dbReference>
<gene>
    <name evidence="7" type="primary">cbiE</name>
    <name evidence="7" type="ORF">ABK249_29800</name>
</gene>
<evidence type="ECO:0000313" key="8">
    <source>
        <dbReference type="Proteomes" id="UP001496627"/>
    </source>
</evidence>
<dbReference type="InterPro" id="IPR014008">
    <property type="entry name" value="Cbl_synth_MTase_CbiT"/>
</dbReference>
<dbReference type="EMBL" id="JBEAAL010000035">
    <property type="protein sequence ID" value="MEQ1409106.1"/>
    <property type="molecule type" value="Genomic_DNA"/>
</dbReference>
<keyword evidence="4" id="KW-0808">Transferase</keyword>
<dbReference type="Gene3D" id="3.30.950.10">
    <property type="entry name" value="Methyltransferase, Cobalt-precorrin-4 Transmethylase, Domain 2"/>
    <property type="match status" value="1"/>
</dbReference>
<dbReference type="InterPro" id="IPR014777">
    <property type="entry name" value="4pyrrole_Mease_sub1"/>
</dbReference>
<dbReference type="NCBIfam" id="TIGR02467">
    <property type="entry name" value="CbiE"/>
    <property type="match status" value="1"/>
</dbReference>
<dbReference type="SUPFAM" id="SSF53790">
    <property type="entry name" value="Tetrapyrrole methylase"/>
    <property type="match status" value="1"/>
</dbReference>
<comment type="pathway">
    <text evidence="1">Cofactor biosynthesis; adenosylcobalamin biosynthesis.</text>
</comment>
<dbReference type="RefSeq" id="WP_348864722.1">
    <property type="nucleotide sequence ID" value="NZ_JBEAAL010000035.1"/>
</dbReference>
<evidence type="ECO:0000256" key="4">
    <source>
        <dbReference type="ARBA" id="ARBA00022679"/>
    </source>
</evidence>
<keyword evidence="5" id="KW-0949">S-adenosyl-L-methionine</keyword>
<dbReference type="Gene3D" id="3.40.50.150">
    <property type="entry name" value="Vaccinia Virus protein VP39"/>
    <property type="match status" value="1"/>
</dbReference>
<keyword evidence="2" id="KW-0169">Cobalamin biosynthesis</keyword>
<dbReference type="SUPFAM" id="SSF53335">
    <property type="entry name" value="S-adenosyl-L-methionine-dependent methyltransferases"/>
    <property type="match status" value="1"/>
</dbReference>
<evidence type="ECO:0000259" key="6">
    <source>
        <dbReference type="Pfam" id="PF00590"/>
    </source>
</evidence>
<keyword evidence="3" id="KW-0489">Methyltransferase</keyword>
<proteinExistence type="predicted"/>
<evidence type="ECO:0000256" key="2">
    <source>
        <dbReference type="ARBA" id="ARBA00022573"/>
    </source>
</evidence>
<reference evidence="7 8" key="1">
    <citation type="submission" date="2024-05" db="EMBL/GenBank/DDBJ databases">
        <title>Neorhizobium sp. Rsf11, a plant growth promoting and heavy metal resistant PAH-degrader.</title>
        <authorList>
            <person name="Golubev S.N."/>
            <person name="Muratova A.Y."/>
            <person name="Markelova M.I."/>
        </authorList>
    </citation>
    <scope>NUCLEOTIDE SEQUENCE [LARGE SCALE GENOMIC DNA]</scope>
    <source>
        <strain evidence="7 8">Rsf11</strain>
    </source>
</reference>
<organism evidence="7 8">
    <name type="scientific">Neorhizobium phenanthreniclasticum</name>
    <dbReference type="NCBI Taxonomy" id="3157917"/>
    <lineage>
        <taxon>Bacteria</taxon>
        <taxon>Pseudomonadati</taxon>
        <taxon>Pseudomonadota</taxon>
        <taxon>Alphaproteobacteria</taxon>
        <taxon>Hyphomicrobiales</taxon>
        <taxon>Rhizobiaceae</taxon>
        <taxon>Rhizobium/Agrobacterium group</taxon>
        <taxon>Neorhizobium</taxon>
    </lineage>
</organism>
<feature type="domain" description="Tetrapyrrole methylase" evidence="6">
    <location>
        <begin position="16"/>
        <end position="199"/>
    </location>
</feature>